<evidence type="ECO:0000256" key="4">
    <source>
        <dbReference type="ARBA" id="ARBA00022989"/>
    </source>
</evidence>
<evidence type="ECO:0000313" key="8">
    <source>
        <dbReference type="Proteomes" id="UP000001107"/>
    </source>
</evidence>
<evidence type="ECO:0000256" key="2">
    <source>
        <dbReference type="ARBA" id="ARBA00022475"/>
    </source>
</evidence>
<dbReference type="EMBL" id="CP000742">
    <property type="protein sequence ID" value="ABR54112.1"/>
    <property type="molecule type" value="Genomic_DNA"/>
</dbReference>
<evidence type="ECO:0000256" key="1">
    <source>
        <dbReference type="ARBA" id="ARBA00004651"/>
    </source>
</evidence>
<keyword evidence="3 6" id="KW-0812">Transmembrane</keyword>
<keyword evidence="8" id="KW-1185">Reference proteome</keyword>
<dbReference type="AlphaFoldDB" id="A6UNP0"/>
<gene>
    <name evidence="7" type="ordered locus">Mevan_0202</name>
</gene>
<keyword evidence="2" id="KW-1003">Cell membrane</keyword>
<keyword evidence="5 6" id="KW-0472">Membrane</keyword>
<protein>
    <submittedName>
        <fullName evidence="7">Polysaccharide biosynthesis protein</fullName>
    </submittedName>
</protein>
<evidence type="ECO:0000313" key="7">
    <source>
        <dbReference type="EMBL" id="ABR54112.1"/>
    </source>
</evidence>
<feature type="transmembrane region" description="Helical" evidence="6">
    <location>
        <begin position="51"/>
        <end position="71"/>
    </location>
</feature>
<sequence>MKINNLKNLFKNNFVKNIFFVSSGTAIAQIIGTITYPIITRYYTPDEFGVFVTYSSIIAILSIISSLKYEFAIPIAESEEKAVNIVFLCVGILIIYSSIIFLALLLYSNEIFSLLGNEHLNQYWYLIPIGVSFIGIYSLFMYWSFRKKEYLAISKTTISQSFFGNISKIGFGFLNMGAFGLIFGDILGKSAGITVLSKSFINNKCFSKANLSEIIEQSKRYIKFPIYSAPSKLLNTLGVQLPVIFITLLYGSSVAGFFGLSHTIVSIPMSLIGTSVGNVFYGEAASIGRKNPKKIKELSNNLLKKLIAIGIIPLITLILFGPILFKFVFGSNWYQAGIYAQIIAFLVFFRFMFTPITNIFSVFERQKEELYLDSFRLVLVLIAFGISKYVNLDSFWAIGLYSLAMCIVYFVTYIYAQKILNDEIKKI</sequence>
<feature type="transmembrane region" description="Helical" evidence="6">
    <location>
        <begin position="302"/>
        <end position="325"/>
    </location>
</feature>
<comment type="subcellular location">
    <subcellularLocation>
        <location evidence="1">Cell membrane</location>
        <topology evidence="1">Multi-pass membrane protein</topology>
    </subcellularLocation>
</comment>
<dbReference type="Proteomes" id="UP000001107">
    <property type="component" value="Chromosome"/>
</dbReference>
<dbReference type="eggNOG" id="arCOG02211">
    <property type="taxonomic scope" value="Archaea"/>
</dbReference>
<name>A6UNP0_METVS</name>
<feature type="transmembrane region" description="Helical" evidence="6">
    <location>
        <begin position="337"/>
        <end position="363"/>
    </location>
</feature>
<feature type="transmembrane region" description="Helical" evidence="6">
    <location>
        <begin position="83"/>
        <end position="107"/>
    </location>
</feature>
<reference evidence="7" key="1">
    <citation type="submission" date="2007-06" db="EMBL/GenBank/DDBJ databases">
        <title>Complete sequence of Methanococcus vannielii SB.</title>
        <authorList>
            <consortium name="US DOE Joint Genome Institute"/>
            <person name="Copeland A."/>
            <person name="Lucas S."/>
            <person name="Lapidus A."/>
            <person name="Barry K."/>
            <person name="Glavina del Rio T."/>
            <person name="Dalin E."/>
            <person name="Tice H."/>
            <person name="Pitluck S."/>
            <person name="Chain P."/>
            <person name="Malfatti S."/>
            <person name="Shin M."/>
            <person name="Vergez L."/>
            <person name="Schmutz J."/>
            <person name="Larimer F."/>
            <person name="Land M."/>
            <person name="Hauser L."/>
            <person name="Kyrpides N."/>
            <person name="Anderson I."/>
            <person name="Sieprawska-Lupa M."/>
            <person name="Whitman W.B."/>
            <person name="Richardson P."/>
        </authorList>
    </citation>
    <scope>NUCLEOTIDE SEQUENCE [LARGE SCALE GENOMIC DNA]</scope>
    <source>
        <strain evidence="7">SB</strain>
    </source>
</reference>
<feature type="transmembrane region" description="Helical" evidence="6">
    <location>
        <begin position="257"/>
        <end position="281"/>
    </location>
</feature>
<dbReference type="STRING" id="406327.Mevan_0202"/>
<keyword evidence="4 6" id="KW-1133">Transmembrane helix</keyword>
<dbReference type="InterPro" id="IPR050833">
    <property type="entry name" value="Poly_Biosynth_Transport"/>
</dbReference>
<evidence type="ECO:0000256" key="6">
    <source>
        <dbReference type="SAM" id="Phobius"/>
    </source>
</evidence>
<evidence type="ECO:0000256" key="5">
    <source>
        <dbReference type="ARBA" id="ARBA00023136"/>
    </source>
</evidence>
<dbReference type="KEGG" id="mvn:Mevan_0202"/>
<feature type="transmembrane region" description="Helical" evidence="6">
    <location>
        <begin position="123"/>
        <end position="145"/>
    </location>
</feature>
<dbReference type="PANTHER" id="PTHR30250">
    <property type="entry name" value="PST FAMILY PREDICTED COLANIC ACID TRANSPORTER"/>
    <property type="match status" value="1"/>
</dbReference>
<accession>A6UNP0</accession>
<organism evidence="7 8">
    <name type="scientific">Methanococcus vannielii (strain ATCC 35089 / DSM 1224 / JCM 13029 / OCM 148 / SB)</name>
    <dbReference type="NCBI Taxonomy" id="406327"/>
    <lineage>
        <taxon>Archaea</taxon>
        <taxon>Methanobacteriati</taxon>
        <taxon>Methanobacteriota</taxon>
        <taxon>Methanomada group</taxon>
        <taxon>Methanococci</taxon>
        <taxon>Methanococcales</taxon>
        <taxon>Methanococcaceae</taxon>
        <taxon>Methanococcus</taxon>
    </lineage>
</organism>
<dbReference type="Pfam" id="PF13440">
    <property type="entry name" value="Polysacc_synt_3"/>
    <property type="match status" value="1"/>
</dbReference>
<dbReference type="OrthoDB" id="118009at2157"/>
<dbReference type="GO" id="GO:0005886">
    <property type="term" value="C:plasma membrane"/>
    <property type="evidence" value="ECO:0007669"/>
    <property type="project" value="UniProtKB-SubCell"/>
</dbReference>
<feature type="transmembrane region" description="Helical" evidence="6">
    <location>
        <begin position="395"/>
        <end position="416"/>
    </location>
</feature>
<dbReference type="PANTHER" id="PTHR30250:SF28">
    <property type="entry name" value="POLYSACCHARIDE BIOSYNTHESIS PROTEIN"/>
    <property type="match status" value="1"/>
</dbReference>
<evidence type="ECO:0000256" key="3">
    <source>
        <dbReference type="ARBA" id="ARBA00022692"/>
    </source>
</evidence>
<proteinExistence type="predicted"/>
<feature type="transmembrane region" description="Helical" evidence="6">
    <location>
        <begin position="233"/>
        <end position="251"/>
    </location>
</feature>
<feature type="transmembrane region" description="Helical" evidence="6">
    <location>
        <begin position="20"/>
        <end position="39"/>
    </location>
</feature>
<dbReference type="HOGENOM" id="CLU_037830_0_0_2"/>